<keyword evidence="4" id="KW-1003">Cell membrane</keyword>
<keyword evidence="7" id="KW-0406">Ion transport</keyword>
<dbReference type="InterPro" id="IPR050222">
    <property type="entry name" value="MATE_MdtK"/>
</dbReference>
<organism evidence="11 12">
    <name type="scientific">Terrimonas ginsenosidimutans</name>
    <dbReference type="NCBI Taxonomy" id="2908004"/>
    <lineage>
        <taxon>Bacteria</taxon>
        <taxon>Pseudomonadati</taxon>
        <taxon>Bacteroidota</taxon>
        <taxon>Chitinophagia</taxon>
        <taxon>Chitinophagales</taxon>
        <taxon>Chitinophagaceae</taxon>
        <taxon>Terrimonas</taxon>
    </lineage>
</organism>
<keyword evidence="8 10" id="KW-0472">Membrane</keyword>
<proteinExistence type="predicted"/>
<feature type="transmembrane region" description="Helical" evidence="10">
    <location>
        <begin position="252"/>
        <end position="270"/>
    </location>
</feature>
<feature type="transmembrane region" description="Helical" evidence="10">
    <location>
        <begin position="170"/>
        <end position="189"/>
    </location>
</feature>
<feature type="transmembrane region" description="Helical" evidence="10">
    <location>
        <begin position="400"/>
        <end position="421"/>
    </location>
</feature>
<evidence type="ECO:0000256" key="8">
    <source>
        <dbReference type="ARBA" id="ARBA00023136"/>
    </source>
</evidence>
<reference evidence="11" key="1">
    <citation type="submission" date="2022-01" db="EMBL/GenBank/DDBJ databases">
        <authorList>
            <person name="Jo J.-H."/>
            <person name="Im W.-T."/>
        </authorList>
    </citation>
    <scope>NUCLEOTIDE SEQUENCE</scope>
    <source>
        <strain evidence="11">NA20</strain>
    </source>
</reference>
<accession>A0ABS9KWJ0</accession>
<dbReference type="InterPro" id="IPR048279">
    <property type="entry name" value="MdtK-like"/>
</dbReference>
<feature type="transmembrane region" description="Helical" evidence="10">
    <location>
        <begin position="290"/>
        <end position="312"/>
    </location>
</feature>
<sequence>MANIAPNTDLRVEISTKQILKIALPISLALLVPQLNFVANTVFLGGLGETELGAAGITGVFYLVFALVGSGLNSGLQALIARRAGENRPEEIGKMFAQAIWIALGFAFANIIITYLLGSLFLSTVLHHETIRQEASLFISIRILGLPFLYLFQIGNALLVGTNNSRYMKYGFIAEAVLNIFLDYGLIYGKFGLPQLGFNGAAIASVFAEIAGAVIVFAIIVIKKLHLRFSLFRYLAFDKQLSGLIFRQSSPLILQFVLSVGAWLLFYILIENSGTGEHAERPLAISNTMRTVFAVFGVFVWAFANTSNAMVSNIIGQKRQDEVLILVKKIAKLSLLFTAFLSILINIAPHLFLSIFSKDTYFIQESIPVLRIVSVSLLLMSISAVCLNAVTGTANTKINLAIEIVAIIVYGIYVYLVLRVWHLPLVVAWASEFVYWSVIFCLSSLYLRSGRWKNKVI</sequence>
<evidence type="ECO:0000256" key="7">
    <source>
        <dbReference type="ARBA" id="ARBA00023065"/>
    </source>
</evidence>
<evidence type="ECO:0000256" key="1">
    <source>
        <dbReference type="ARBA" id="ARBA00004651"/>
    </source>
</evidence>
<name>A0ABS9KWJ0_9BACT</name>
<keyword evidence="3" id="KW-0050">Antiport</keyword>
<dbReference type="PIRSF" id="PIRSF006603">
    <property type="entry name" value="DinF"/>
    <property type="match status" value="1"/>
</dbReference>
<evidence type="ECO:0000256" key="6">
    <source>
        <dbReference type="ARBA" id="ARBA00022989"/>
    </source>
</evidence>
<keyword evidence="2" id="KW-0813">Transport</keyword>
<dbReference type="Proteomes" id="UP001165367">
    <property type="component" value="Unassembled WGS sequence"/>
</dbReference>
<dbReference type="NCBIfam" id="TIGR00797">
    <property type="entry name" value="matE"/>
    <property type="match status" value="1"/>
</dbReference>
<comment type="caution">
    <text evidence="11">The sequence shown here is derived from an EMBL/GenBank/DDBJ whole genome shotgun (WGS) entry which is preliminary data.</text>
</comment>
<feature type="transmembrane region" description="Helical" evidence="10">
    <location>
        <begin position="19"/>
        <end position="39"/>
    </location>
</feature>
<feature type="transmembrane region" description="Helical" evidence="10">
    <location>
        <begin position="135"/>
        <end position="158"/>
    </location>
</feature>
<gene>
    <name evidence="11" type="ORF">LZZ85_20420</name>
</gene>
<evidence type="ECO:0000256" key="2">
    <source>
        <dbReference type="ARBA" id="ARBA00022448"/>
    </source>
</evidence>
<evidence type="ECO:0000313" key="11">
    <source>
        <dbReference type="EMBL" id="MCG2616675.1"/>
    </source>
</evidence>
<dbReference type="RefSeq" id="WP_237875213.1">
    <property type="nucleotide sequence ID" value="NZ_JAKLTR010000014.1"/>
</dbReference>
<evidence type="ECO:0000256" key="3">
    <source>
        <dbReference type="ARBA" id="ARBA00022449"/>
    </source>
</evidence>
<feature type="transmembrane region" description="Helical" evidence="10">
    <location>
        <begin position="100"/>
        <end position="123"/>
    </location>
</feature>
<dbReference type="CDD" id="cd13133">
    <property type="entry name" value="MATE_like_7"/>
    <property type="match status" value="1"/>
</dbReference>
<dbReference type="Pfam" id="PF01554">
    <property type="entry name" value="MatE"/>
    <property type="match status" value="2"/>
</dbReference>
<evidence type="ECO:0000256" key="5">
    <source>
        <dbReference type="ARBA" id="ARBA00022692"/>
    </source>
</evidence>
<feature type="transmembrane region" description="Helical" evidence="10">
    <location>
        <begin position="59"/>
        <end position="80"/>
    </location>
</feature>
<evidence type="ECO:0000256" key="9">
    <source>
        <dbReference type="ARBA" id="ARBA00031636"/>
    </source>
</evidence>
<keyword evidence="6 10" id="KW-1133">Transmembrane helix</keyword>
<feature type="transmembrane region" description="Helical" evidence="10">
    <location>
        <begin position="427"/>
        <end position="447"/>
    </location>
</feature>
<dbReference type="PANTHER" id="PTHR43298">
    <property type="entry name" value="MULTIDRUG RESISTANCE PROTEIN NORM-RELATED"/>
    <property type="match status" value="1"/>
</dbReference>
<dbReference type="EMBL" id="JAKLTR010000014">
    <property type="protein sequence ID" value="MCG2616675.1"/>
    <property type="molecule type" value="Genomic_DNA"/>
</dbReference>
<evidence type="ECO:0000313" key="12">
    <source>
        <dbReference type="Proteomes" id="UP001165367"/>
    </source>
</evidence>
<feature type="transmembrane region" description="Helical" evidence="10">
    <location>
        <begin position="368"/>
        <end position="388"/>
    </location>
</feature>
<feature type="transmembrane region" description="Helical" evidence="10">
    <location>
        <begin position="333"/>
        <end position="356"/>
    </location>
</feature>
<keyword evidence="5 10" id="KW-0812">Transmembrane</keyword>
<feature type="transmembrane region" description="Helical" evidence="10">
    <location>
        <begin position="201"/>
        <end position="222"/>
    </location>
</feature>
<keyword evidence="12" id="KW-1185">Reference proteome</keyword>
<comment type="subcellular location">
    <subcellularLocation>
        <location evidence="1">Cell membrane</location>
        <topology evidence="1">Multi-pass membrane protein</topology>
    </subcellularLocation>
</comment>
<dbReference type="InterPro" id="IPR002528">
    <property type="entry name" value="MATE_fam"/>
</dbReference>
<evidence type="ECO:0000256" key="10">
    <source>
        <dbReference type="SAM" id="Phobius"/>
    </source>
</evidence>
<protein>
    <recommendedName>
        <fullName evidence="9">Multidrug-efflux transporter</fullName>
    </recommendedName>
</protein>
<dbReference type="PANTHER" id="PTHR43298:SF2">
    <property type="entry name" value="FMN_FAD EXPORTER YEEO-RELATED"/>
    <property type="match status" value="1"/>
</dbReference>
<evidence type="ECO:0000256" key="4">
    <source>
        <dbReference type="ARBA" id="ARBA00022475"/>
    </source>
</evidence>